<feature type="domain" description="Cytochrome b561 bacterial/Ni-hydrogenase" evidence="14">
    <location>
        <begin position="19"/>
        <end position="192"/>
    </location>
</feature>
<evidence type="ECO:0000256" key="9">
    <source>
        <dbReference type="ARBA" id="ARBA00022989"/>
    </source>
</evidence>
<keyword evidence="3" id="KW-0813">Transport</keyword>
<comment type="subcellular location">
    <subcellularLocation>
        <location evidence="2">Cell membrane</location>
        <topology evidence="2">Multi-pass membrane protein</topology>
    </subcellularLocation>
</comment>
<comment type="similarity">
    <text evidence="12">Belongs to the cytochrome b561 family.</text>
</comment>
<dbReference type="Proteomes" id="UP001523401">
    <property type="component" value="Unassembled WGS sequence"/>
</dbReference>
<accession>A0ABT1CCP1</accession>
<dbReference type="SUPFAM" id="SSF81342">
    <property type="entry name" value="Transmembrane di-heme cytochromes"/>
    <property type="match status" value="1"/>
</dbReference>
<evidence type="ECO:0000256" key="6">
    <source>
        <dbReference type="ARBA" id="ARBA00022692"/>
    </source>
</evidence>
<proteinExistence type="inferred from homology"/>
<dbReference type="InterPro" id="IPR016174">
    <property type="entry name" value="Di-haem_cyt_TM"/>
</dbReference>
<feature type="transmembrane region" description="Helical" evidence="13">
    <location>
        <begin position="157"/>
        <end position="181"/>
    </location>
</feature>
<keyword evidence="4" id="KW-1003">Cell membrane</keyword>
<name>A0ABT1CCP1_9PROT</name>
<feature type="transmembrane region" description="Helical" evidence="13">
    <location>
        <begin position="53"/>
        <end position="74"/>
    </location>
</feature>
<comment type="caution">
    <text evidence="15">The sequence shown here is derived from an EMBL/GenBank/DDBJ whole genome shotgun (WGS) entry which is preliminary data.</text>
</comment>
<dbReference type="Gene3D" id="1.20.950.20">
    <property type="entry name" value="Transmembrane di-heme cytochromes, Chain C"/>
    <property type="match status" value="1"/>
</dbReference>
<sequence length="194" mass="21267">MPVSSNKNVGSPLVTGQGRYTSVAIVLHWCLALVLIAQIGLGFAMDRAGLPDALAFTVFQIHRALGVLILLLVMMRIGWRFTHRPPAFPVVGNAFEMRLAHGVHGLLYGLQVLAPLSGWALASASTLEIPLSFFGWFDWPLLPIAPTDNHEALFRSLHHIIVWSFAGLIVLHSAAAVYHALVRHDGVLRRMLLS</sequence>
<protein>
    <submittedName>
        <fullName evidence="15">Cytochrome b</fullName>
    </submittedName>
</protein>
<keyword evidence="16" id="KW-1185">Reference proteome</keyword>
<evidence type="ECO:0000256" key="1">
    <source>
        <dbReference type="ARBA" id="ARBA00001970"/>
    </source>
</evidence>
<evidence type="ECO:0000256" key="13">
    <source>
        <dbReference type="SAM" id="Phobius"/>
    </source>
</evidence>
<evidence type="ECO:0000259" key="14">
    <source>
        <dbReference type="Pfam" id="PF01292"/>
    </source>
</evidence>
<keyword evidence="6 13" id="KW-0812">Transmembrane</keyword>
<reference evidence="15 16" key="1">
    <citation type="submission" date="2022-06" db="EMBL/GenBank/DDBJ databases">
        <title>Whole-genome of Asaia lannensis strain LMG 27011T.</title>
        <authorList>
            <person name="Sombolestani A."/>
        </authorList>
    </citation>
    <scope>NUCLEOTIDE SEQUENCE [LARGE SCALE GENOMIC DNA]</scope>
    <source>
        <strain evidence="15 16">NBRC 102526</strain>
    </source>
</reference>
<feature type="transmembrane region" description="Helical" evidence="13">
    <location>
        <begin position="20"/>
        <end position="41"/>
    </location>
</feature>
<keyword evidence="9 13" id="KW-1133">Transmembrane helix</keyword>
<organism evidence="15 16">
    <name type="scientific">Asaia lannensis NBRC 102526</name>
    <dbReference type="NCBI Taxonomy" id="1307926"/>
    <lineage>
        <taxon>Bacteria</taxon>
        <taxon>Pseudomonadati</taxon>
        <taxon>Pseudomonadota</taxon>
        <taxon>Alphaproteobacteria</taxon>
        <taxon>Acetobacterales</taxon>
        <taxon>Acetobacteraceae</taxon>
        <taxon>Asaia</taxon>
    </lineage>
</organism>
<evidence type="ECO:0000256" key="3">
    <source>
        <dbReference type="ARBA" id="ARBA00022448"/>
    </source>
</evidence>
<keyword evidence="5" id="KW-0349">Heme</keyword>
<dbReference type="InterPro" id="IPR052168">
    <property type="entry name" value="Cytochrome_b561_oxidase"/>
</dbReference>
<evidence type="ECO:0000256" key="8">
    <source>
        <dbReference type="ARBA" id="ARBA00022982"/>
    </source>
</evidence>
<keyword evidence="7" id="KW-0479">Metal-binding</keyword>
<keyword evidence="11 13" id="KW-0472">Membrane</keyword>
<evidence type="ECO:0000256" key="12">
    <source>
        <dbReference type="ARBA" id="ARBA00037975"/>
    </source>
</evidence>
<evidence type="ECO:0000256" key="2">
    <source>
        <dbReference type="ARBA" id="ARBA00004651"/>
    </source>
</evidence>
<evidence type="ECO:0000256" key="4">
    <source>
        <dbReference type="ARBA" id="ARBA00022475"/>
    </source>
</evidence>
<evidence type="ECO:0000256" key="5">
    <source>
        <dbReference type="ARBA" id="ARBA00022617"/>
    </source>
</evidence>
<dbReference type="RefSeq" id="WP_222546394.1">
    <property type="nucleotide sequence ID" value="NZ_BAPW01000035.1"/>
</dbReference>
<evidence type="ECO:0000313" key="16">
    <source>
        <dbReference type="Proteomes" id="UP001523401"/>
    </source>
</evidence>
<evidence type="ECO:0000256" key="11">
    <source>
        <dbReference type="ARBA" id="ARBA00023136"/>
    </source>
</evidence>
<evidence type="ECO:0000256" key="10">
    <source>
        <dbReference type="ARBA" id="ARBA00023004"/>
    </source>
</evidence>
<dbReference type="EMBL" id="JAMXQU010000001">
    <property type="protein sequence ID" value="MCO6158541.1"/>
    <property type="molecule type" value="Genomic_DNA"/>
</dbReference>
<dbReference type="PANTHER" id="PTHR30529">
    <property type="entry name" value="CYTOCHROME B561"/>
    <property type="match status" value="1"/>
</dbReference>
<evidence type="ECO:0000313" key="15">
    <source>
        <dbReference type="EMBL" id="MCO6158541.1"/>
    </source>
</evidence>
<gene>
    <name evidence="15" type="ORF">NF685_00665</name>
</gene>
<dbReference type="InterPro" id="IPR011577">
    <property type="entry name" value="Cyt_b561_bac/Ni-Hgenase"/>
</dbReference>
<comment type="cofactor">
    <cofactor evidence="1">
        <name>heme b</name>
        <dbReference type="ChEBI" id="CHEBI:60344"/>
    </cofactor>
</comment>
<keyword evidence="8" id="KW-0249">Electron transport</keyword>
<evidence type="ECO:0000256" key="7">
    <source>
        <dbReference type="ARBA" id="ARBA00022723"/>
    </source>
</evidence>
<keyword evidence="10" id="KW-0408">Iron</keyword>
<dbReference type="PANTHER" id="PTHR30529:SF7">
    <property type="entry name" value="CYTOCHROME B561 BACTERIAL_NI-HYDROGENASE DOMAIN-CONTAINING PROTEIN"/>
    <property type="match status" value="1"/>
</dbReference>
<dbReference type="Pfam" id="PF01292">
    <property type="entry name" value="Ni_hydr_CYTB"/>
    <property type="match status" value="1"/>
</dbReference>